<evidence type="ECO:0000313" key="3">
    <source>
        <dbReference type="Proteomes" id="UP000271162"/>
    </source>
</evidence>
<dbReference type="AlphaFoldDB" id="A0A0N4YSF6"/>
<reference evidence="4" key="1">
    <citation type="submission" date="2017-02" db="UniProtKB">
        <authorList>
            <consortium name="WormBaseParasite"/>
        </authorList>
    </citation>
    <scope>IDENTIFICATION</scope>
</reference>
<organism evidence="4">
    <name type="scientific">Nippostrongylus brasiliensis</name>
    <name type="common">Rat hookworm</name>
    <dbReference type="NCBI Taxonomy" id="27835"/>
    <lineage>
        <taxon>Eukaryota</taxon>
        <taxon>Metazoa</taxon>
        <taxon>Ecdysozoa</taxon>
        <taxon>Nematoda</taxon>
        <taxon>Chromadorea</taxon>
        <taxon>Rhabditida</taxon>
        <taxon>Rhabditina</taxon>
        <taxon>Rhabditomorpha</taxon>
        <taxon>Strongyloidea</taxon>
        <taxon>Heligmosomidae</taxon>
        <taxon>Nippostrongylus</taxon>
    </lineage>
</organism>
<keyword evidence="3" id="KW-1185">Reference proteome</keyword>
<evidence type="ECO:0000313" key="2">
    <source>
        <dbReference type="EMBL" id="VDL83916.1"/>
    </source>
</evidence>
<dbReference type="Proteomes" id="UP000271162">
    <property type="component" value="Unassembled WGS sequence"/>
</dbReference>
<proteinExistence type="predicted"/>
<name>A0A0N4YSF6_NIPBR</name>
<feature type="chain" id="PRO_5043125984" evidence="1">
    <location>
        <begin position="24"/>
        <end position="172"/>
    </location>
</feature>
<keyword evidence="1" id="KW-0732">Signal</keyword>
<dbReference type="WBParaSite" id="NBR_0002017801-mRNA-1">
    <property type="protein sequence ID" value="NBR_0002017801-mRNA-1"/>
    <property type="gene ID" value="NBR_0002017801"/>
</dbReference>
<dbReference type="EMBL" id="UYSL01024877">
    <property type="protein sequence ID" value="VDL83916.1"/>
    <property type="molecule type" value="Genomic_DNA"/>
</dbReference>
<evidence type="ECO:0000313" key="4">
    <source>
        <dbReference type="WBParaSite" id="NBR_0002017801-mRNA-1"/>
    </source>
</evidence>
<feature type="signal peptide" evidence="1">
    <location>
        <begin position="1"/>
        <end position="23"/>
    </location>
</feature>
<accession>A0A0N4YSF6</accession>
<protein>
    <submittedName>
        <fullName evidence="4">Secreted protein</fullName>
    </submittedName>
</protein>
<evidence type="ECO:0000256" key="1">
    <source>
        <dbReference type="SAM" id="SignalP"/>
    </source>
</evidence>
<reference evidence="2 3" key="2">
    <citation type="submission" date="2018-11" db="EMBL/GenBank/DDBJ databases">
        <authorList>
            <consortium name="Pathogen Informatics"/>
        </authorList>
    </citation>
    <scope>NUCLEOTIDE SEQUENCE [LARGE SCALE GENOMIC DNA]</scope>
</reference>
<gene>
    <name evidence="2" type="ORF">NBR_LOCUS20179</name>
</gene>
<sequence length="172" mass="19395">MASVRVFCIVAGVLLFQAEVSQGSPFTELIRGAIEVNNEALQQFRGAPRTGVFCLMEANRNLNPLTEDRHGKLSYLRQALHFQLQALQITHSYCKYRHKDGDICIIAPSNVAVGMARIVLAVRDTLDDQKKKREIEKLLLDRPSRIPSSDTTLFEKDMIHIGEEVSKMISKN</sequence>